<reference evidence="1 2" key="1">
    <citation type="submission" date="2018-11" db="EMBL/GenBank/DDBJ databases">
        <authorList>
            <consortium name="Pathogen Informatics"/>
        </authorList>
    </citation>
    <scope>NUCLEOTIDE SEQUENCE [LARGE SCALE GENOMIC DNA]</scope>
</reference>
<evidence type="ECO:0000313" key="1">
    <source>
        <dbReference type="EMBL" id="VDM72755.1"/>
    </source>
</evidence>
<organism evidence="1 2">
    <name type="scientific">Strongylus vulgaris</name>
    <name type="common">Blood worm</name>
    <dbReference type="NCBI Taxonomy" id="40348"/>
    <lineage>
        <taxon>Eukaryota</taxon>
        <taxon>Metazoa</taxon>
        <taxon>Ecdysozoa</taxon>
        <taxon>Nematoda</taxon>
        <taxon>Chromadorea</taxon>
        <taxon>Rhabditida</taxon>
        <taxon>Rhabditina</taxon>
        <taxon>Rhabditomorpha</taxon>
        <taxon>Strongyloidea</taxon>
        <taxon>Strongylidae</taxon>
        <taxon>Strongylus</taxon>
    </lineage>
</organism>
<name>A0A3P7KQ77_STRVU</name>
<accession>A0A3P7KQ77</accession>
<protein>
    <submittedName>
        <fullName evidence="1">Uncharacterized protein</fullName>
    </submittedName>
</protein>
<dbReference type="OrthoDB" id="5856088at2759"/>
<dbReference type="Proteomes" id="UP000270094">
    <property type="component" value="Unassembled WGS sequence"/>
</dbReference>
<dbReference type="EMBL" id="UYYB01027083">
    <property type="protein sequence ID" value="VDM72755.1"/>
    <property type="molecule type" value="Genomic_DNA"/>
</dbReference>
<gene>
    <name evidence="1" type="ORF">SVUK_LOCUS7753</name>
</gene>
<evidence type="ECO:0000313" key="2">
    <source>
        <dbReference type="Proteomes" id="UP000270094"/>
    </source>
</evidence>
<sequence>MTAIALKALKNAHDVHLFHIAACFSAICSPSMPMPTAVTACLQRARGTTRSELANVAAHLAVSLLSEKEKEEMLSSVFSALDKMNVTAGDCWLASAFITSCPLPNATTLSTIKKLVNIADEGYNKPNSVLESALGALANILRRILSQDEKFALTSDELGHVLAVCEKIAVSRKDAVSTKAHEESTLAIGFCATAMDDDLYEKLTSSLYSIGNGPPQPEVQLVVGSALFDVALGPYSPSRRNLYLTSEDDVKVFIIGF</sequence>
<dbReference type="AlphaFoldDB" id="A0A3P7KQ77"/>
<keyword evidence="2" id="KW-1185">Reference proteome</keyword>
<proteinExistence type="predicted"/>